<dbReference type="EMBL" id="AP025516">
    <property type="protein sequence ID" value="BDD89206.1"/>
    <property type="molecule type" value="Genomic_DNA"/>
</dbReference>
<dbReference type="InterPro" id="IPR041698">
    <property type="entry name" value="Methyltransf_25"/>
</dbReference>
<accession>A0ABN6M8P8</accession>
<keyword evidence="3" id="KW-1185">Reference proteome</keyword>
<dbReference type="Gene3D" id="3.40.50.150">
    <property type="entry name" value="Vaccinia Virus protein VP39"/>
    <property type="match status" value="1"/>
</dbReference>
<dbReference type="CDD" id="cd02440">
    <property type="entry name" value="AdoMet_MTases"/>
    <property type="match status" value="1"/>
</dbReference>
<dbReference type="GO" id="GO:0032259">
    <property type="term" value="P:methylation"/>
    <property type="evidence" value="ECO:0007669"/>
    <property type="project" value="UniProtKB-KW"/>
</dbReference>
<organism evidence="2 3">
    <name type="scientific">Desulfofustis limnaeus</name>
    <dbReference type="NCBI Taxonomy" id="2740163"/>
    <lineage>
        <taxon>Bacteria</taxon>
        <taxon>Pseudomonadati</taxon>
        <taxon>Thermodesulfobacteriota</taxon>
        <taxon>Desulfobulbia</taxon>
        <taxon>Desulfobulbales</taxon>
        <taxon>Desulfocapsaceae</taxon>
        <taxon>Desulfofustis</taxon>
    </lineage>
</organism>
<dbReference type="InterPro" id="IPR029063">
    <property type="entry name" value="SAM-dependent_MTases_sf"/>
</dbReference>
<keyword evidence="2" id="KW-0808">Transferase</keyword>
<proteinExistence type="predicted"/>
<dbReference type="Proteomes" id="UP000830055">
    <property type="component" value="Chromosome"/>
</dbReference>
<dbReference type="GO" id="GO:0008168">
    <property type="term" value="F:methyltransferase activity"/>
    <property type="evidence" value="ECO:0007669"/>
    <property type="project" value="UniProtKB-KW"/>
</dbReference>
<name>A0ABN6M8P8_9BACT</name>
<reference evidence="2 3" key="1">
    <citation type="submission" date="2022-01" db="EMBL/GenBank/DDBJ databases">
        <title>Desulfofustis limnae sp. nov., a novel mesophilic sulfate-reducing bacterium isolated from marsh soil.</title>
        <authorList>
            <person name="Watanabe M."/>
            <person name="Takahashi A."/>
            <person name="Kojima H."/>
            <person name="Fukui M."/>
        </authorList>
    </citation>
    <scope>NUCLEOTIDE SEQUENCE [LARGE SCALE GENOMIC DNA]</scope>
    <source>
        <strain evidence="2 3">PPLL</strain>
    </source>
</reference>
<sequence>MLTELSAWTTAWRDAIEEMHQVSDTAYWDRRAPDYNDFILTSEYSYGEAITTMLSASGCLSATDHVLEIAAGVGAVTIPLARRSAKVIAFEPAPVMADFLAANISSSGLTNIEIRRESFDHNTVCAPKSFDLILLCHAAWHFPDFIELVKSMEMISRGFCCLADTSGLADPDTEIIHRQLNLPLTAGIDRVPFLFNQLYFSNRRPQLTHIPWLTRRSIASALSMWTMVLEKYRRPEETDLAIIRDHVLARSKNGIYESPSLMALLWWPTN</sequence>
<dbReference type="RefSeq" id="WP_284152521.1">
    <property type="nucleotide sequence ID" value="NZ_AP025516.1"/>
</dbReference>
<dbReference type="SUPFAM" id="SSF53335">
    <property type="entry name" value="S-adenosyl-L-methionine-dependent methyltransferases"/>
    <property type="match status" value="1"/>
</dbReference>
<feature type="domain" description="Methyltransferase" evidence="1">
    <location>
        <begin position="66"/>
        <end position="149"/>
    </location>
</feature>
<evidence type="ECO:0000313" key="3">
    <source>
        <dbReference type="Proteomes" id="UP000830055"/>
    </source>
</evidence>
<evidence type="ECO:0000313" key="2">
    <source>
        <dbReference type="EMBL" id="BDD89206.1"/>
    </source>
</evidence>
<evidence type="ECO:0000259" key="1">
    <source>
        <dbReference type="Pfam" id="PF13649"/>
    </source>
</evidence>
<gene>
    <name evidence="2" type="ORF">DPPLL_35710</name>
</gene>
<dbReference type="Pfam" id="PF13649">
    <property type="entry name" value="Methyltransf_25"/>
    <property type="match status" value="1"/>
</dbReference>
<protein>
    <submittedName>
        <fullName evidence="2">SAM-dependent methyltransferase</fullName>
    </submittedName>
</protein>
<keyword evidence="2" id="KW-0489">Methyltransferase</keyword>